<organism evidence="4 5">
    <name type="scientific">Cohnella thailandensis</name>
    <dbReference type="NCBI Taxonomy" id="557557"/>
    <lineage>
        <taxon>Bacteria</taxon>
        <taxon>Bacillati</taxon>
        <taxon>Bacillota</taxon>
        <taxon>Bacilli</taxon>
        <taxon>Bacillales</taxon>
        <taxon>Paenibacillaceae</taxon>
        <taxon>Cohnella</taxon>
    </lineage>
</organism>
<dbReference type="GO" id="GO:0015979">
    <property type="term" value="P:photosynthesis"/>
    <property type="evidence" value="ECO:0007669"/>
    <property type="project" value="InterPro"/>
</dbReference>
<dbReference type="GO" id="GO:0019898">
    <property type="term" value="C:extrinsic component of membrane"/>
    <property type="evidence" value="ECO:0007669"/>
    <property type="project" value="InterPro"/>
</dbReference>
<feature type="signal peptide" evidence="2">
    <location>
        <begin position="1"/>
        <end position="26"/>
    </location>
</feature>
<dbReference type="SUPFAM" id="SSF55724">
    <property type="entry name" value="Mog1p/PsbP-like"/>
    <property type="match status" value="1"/>
</dbReference>
<dbReference type="Proteomes" id="UP000535838">
    <property type="component" value="Unassembled WGS sequence"/>
</dbReference>
<sequence length="235" mass="24985">MRETKKRQLAKWMIPLSLALVLGACGGNNDKDASESPSASSSPSASASSSPSASPSESPSESPSSSASASPSGSADAAVSTVAGYSLYEDTANQVSIEYPEDWEVRTDVPGVSFAILSPLEGDGDKFAENVNLVVQDLQGQAIDLAQYVELSKQQLPQVITDYEFVDEETTTAENGLELTILDYTGTQGQNELYWRQVITINGGKAYVITCSAAEADFDKFSEAFGNMVSTFTFK</sequence>
<evidence type="ECO:0000313" key="4">
    <source>
        <dbReference type="EMBL" id="MBB6637833.1"/>
    </source>
</evidence>
<gene>
    <name evidence="4" type="ORF">H7B67_27215</name>
</gene>
<dbReference type="Gene3D" id="3.40.1000.10">
    <property type="entry name" value="Mog1/PsbP, alpha/beta/alpha sandwich"/>
    <property type="match status" value="1"/>
</dbReference>
<name>A0A841T071_9BACL</name>
<reference evidence="4 5" key="1">
    <citation type="submission" date="2020-08" db="EMBL/GenBank/DDBJ databases">
        <title>Cohnella phylogeny.</title>
        <authorList>
            <person name="Dunlap C."/>
        </authorList>
    </citation>
    <scope>NUCLEOTIDE SEQUENCE [LARGE SCALE GENOMIC DNA]</scope>
    <source>
        <strain evidence="4 5">DSM 25241</strain>
    </source>
</reference>
<feature type="compositionally biased region" description="Low complexity" evidence="1">
    <location>
        <begin position="35"/>
        <end position="72"/>
    </location>
</feature>
<feature type="chain" id="PRO_5038577492" description="PsbP C-terminal domain-containing protein" evidence="2">
    <location>
        <begin position="27"/>
        <end position="235"/>
    </location>
</feature>
<proteinExistence type="predicted"/>
<feature type="domain" description="PsbP C-terminal" evidence="3">
    <location>
        <begin position="84"/>
        <end position="234"/>
    </location>
</feature>
<evidence type="ECO:0000256" key="2">
    <source>
        <dbReference type="SAM" id="SignalP"/>
    </source>
</evidence>
<keyword evidence="2" id="KW-0732">Signal</keyword>
<dbReference type="InterPro" id="IPR002683">
    <property type="entry name" value="PsbP_C"/>
</dbReference>
<dbReference type="PROSITE" id="PS51257">
    <property type="entry name" value="PROKAR_LIPOPROTEIN"/>
    <property type="match status" value="1"/>
</dbReference>
<protein>
    <recommendedName>
        <fullName evidence="3">PsbP C-terminal domain-containing protein</fullName>
    </recommendedName>
</protein>
<dbReference type="EMBL" id="JACJVQ010000024">
    <property type="protein sequence ID" value="MBB6637833.1"/>
    <property type="molecule type" value="Genomic_DNA"/>
</dbReference>
<dbReference type="AlphaFoldDB" id="A0A841T071"/>
<evidence type="ECO:0000313" key="5">
    <source>
        <dbReference type="Proteomes" id="UP000535838"/>
    </source>
</evidence>
<accession>A0A841T071</accession>
<evidence type="ECO:0000256" key="1">
    <source>
        <dbReference type="SAM" id="MobiDB-lite"/>
    </source>
</evidence>
<dbReference type="GO" id="GO:0009654">
    <property type="term" value="C:photosystem II oxygen evolving complex"/>
    <property type="evidence" value="ECO:0007669"/>
    <property type="project" value="InterPro"/>
</dbReference>
<comment type="caution">
    <text evidence="4">The sequence shown here is derived from an EMBL/GenBank/DDBJ whole genome shotgun (WGS) entry which is preliminary data.</text>
</comment>
<dbReference type="RefSeq" id="WP_185123022.1">
    <property type="nucleotide sequence ID" value="NZ_JACJVQ010000024.1"/>
</dbReference>
<keyword evidence="5" id="KW-1185">Reference proteome</keyword>
<dbReference type="Pfam" id="PF01789">
    <property type="entry name" value="PsbP"/>
    <property type="match status" value="1"/>
</dbReference>
<dbReference type="InterPro" id="IPR016123">
    <property type="entry name" value="Mog1/PsbP_a/b/a-sand"/>
</dbReference>
<feature type="region of interest" description="Disordered" evidence="1">
    <location>
        <begin position="25"/>
        <end position="75"/>
    </location>
</feature>
<evidence type="ECO:0000259" key="3">
    <source>
        <dbReference type="Pfam" id="PF01789"/>
    </source>
</evidence>
<dbReference type="GO" id="GO:0005509">
    <property type="term" value="F:calcium ion binding"/>
    <property type="evidence" value="ECO:0007669"/>
    <property type="project" value="InterPro"/>
</dbReference>